<evidence type="ECO:0000259" key="2">
    <source>
        <dbReference type="Pfam" id="PF01370"/>
    </source>
</evidence>
<proteinExistence type="inferred from homology"/>
<dbReference type="Pfam" id="PF01370">
    <property type="entry name" value="Epimerase"/>
    <property type="match status" value="1"/>
</dbReference>
<feature type="domain" description="DUF1731" evidence="3">
    <location>
        <begin position="248"/>
        <end position="293"/>
    </location>
</feature>
<gene>
    <name evidence="4" type="ORF">J1792_29240</name>
</gene>
<accession>A0A939FV78</accession>
<dbReference type="RefSeq" id="WP_086574718.1">
    <property type="nucleotide sequence ID" value="NZ_JAFMOF010000005.1"/>
</dbReference>
<evidence type="ECO:0000313" key="5">
    <source>
        <dbReference type="Proteomes" id="UP000664781"/>
    </source>
</evidence>
<dbReference type="PANTHER" id="PTHR11092">
    <property type="entry name" value="SUGAR NUCLEOTIDE EPIMERASE RELATED"/>
    <property type="match status" value="1"/>
</dbReference>
<dbReference type="AlphaFoldDB" id="A0A939FV78"/>
<dbReference type="PANTHER" id="PTHR11092:SF0">
    <property type="entry name" value="EPIMERASE FAMILY PROTEIN SDR39U1"/>
    <property type="match status" value="1"/>
</dbReference>
<dbReference type="Pfam" id="PF08338">
    <property type="entry name" value="DUF1731"/>
    <property type="match status" value="1"/>
</dbReference>
<organism evidence="4 5">
    <name type="scientific">Streptomyces triculaminicus</name>
    <dbReference type="NCBI Taxonomy" id="2816232"/>
    <lineage>
        <taxon>Bacteria</taxon>
        <taxon>Bacillati</taxon>
        <taxon>Actinomycetota</taxon>
        <taxon>Actinomycetes</taxon>
        <taxon>Kitasatosporales</taxon>
        <taxon>Streptomycetaceae</taxon>
        <taxon>Streptomyces</taxon>
    </lineage>
</organism>
<dbReference type="EMBL" id="JAFMOF010000005">
    <property type="protein sequence ID" value="MBO0656680.1"/>
    <property type="molecule type" value="Genomic_DNA"/>
</dbReference>
<dbReference type="Proteomes" id="UP000664781">
    <property type="component" value="Unassembled WGS sequence"/>
</dbReference>
<evidence type="ECO:0000259" key="3">
    <source>
        <dbReference type="Pfam" id="PF08338"/>
    </source>
</evidence>
<dbReference type="InterPro" id="IPR001509">
    <property type="entry name" value="Epimerase_deHydtase"/>
</dbReference>
<comment type="caution">
    <text evidence="4">The sequence shown here is derived from an EMBL/GenBank/DDBJ whole genome shotgun (WGS) entry which is preliminary data.</text>
</comment>
<feature type="domain" description="NAD-dependent epimerase/dehydratase" evidence="2">
    <location>
        <begin position="3"/>
        <end position="214"/>
    </location>
</feature>
<dbReference type="InterPro" id="IPR013549">
    <property type="entry name" value="DUF1731"/>
</dbReference>
<dbReference type="SUPFAM" id="SSF51735">
    <property type="entry name" value="NAD(P)-binding Rossmann-fold domains"/>
    <property type="match status" value="1"/>
</dbReference>
<protein>
    <submittedName>
        <fullName evidence="4">TIGR01777 family oxidoreductase</fullName>
    </submittedName>
</protein>
<evidence type="ECO:0000313" key="4">
    <source>
        <dbReference type="EMBL" id="MBO0656680.1"/>
    </source>
</evidence>
<comment type="similarity">
    <text evidence="1">Belongs to the NAD(P)-dependent epimerase/dehydratase family. SDR39U1 subfamily.</text>
</comment>
<dbReference type="NCBIfam" id="TIGR01777">
    <property type="entry name" value="yfcH"/>
    <property type="match status" value="1"/>
</dbReference>
<name>A0A939FV78_9ACTN</name>
<keyword evidence="5" id="KW-1185">Reference proteome</keyword>
<dbReference type="InterPro" id="IPR010099">
    <property type="entry name" value="SDR39U1"/>
</dbReference>
<dbReference type="InterPro" id="IPR036291">
    <property type="entry name" value="NAD(P)-bd_dom_sf"/>
</dbReference>
<reference evidence="4" key="1">
    <citation type="submission" date="2021-03" db="EMBL/GenBank/DDBJ databases">
        <title>Streptomyces strains.</title>
        <authorList>
            <person name="Lund M.B."/>
            <person name="Toerring T."/>
        </authorList>
    </citation>
    <scope>NUCLEOTIDE SEQUENCE</scope>
    <source>
        <strain evidence="4">JCM 4242</strain>
    </source>
</reference>
<dbReference type="Gene3D" id="3.40.50.720">
    <property type="entry name" value="NAD(P)-binding Rossmann-like Domain"/>
    <property type="match status" value="1"/>
</dbReference>
<sequence>MRVAVTGSTGLIGRALTRALVRDGDEVVRLVRHPPRQPGEVEWDPARQRVDAAGLAGCEAVVHLAGAGVGDHRWTAAYKKEIRDSRVLGTGAIAEAVASLDTPPRVLLSASAIGVYGDTGERVVDENTPPGRGFLADVCQEWEAATGAATEAGVRTVLLRTGLVVSADGGAWARLFPLAKLGLAGRLGNGRQYWSFISLADHVAALRHLLRSSDLSGPFNLTAPHPVTNREATEATGRVLRRPALLPAPAPALRLALGEMATEVLASQRVLPRRLLESGFVFAHPDIESAVRAALAKS</sequence>
<evidence type="ECO:0000256" key="1">
    <source>
        <dbReference type="ARBA" id="ARBA00009353"/>
    </source>
</evidence>